<dbReference type="PANTHER" id="PTHR42701:SF1">
    <property type="entry name" value="IMIDAZOLE GLYCEROL PHOSPHATE SYNTHASE SUBUNIT HISH"/>
    <property type="match status" value="1"/>
</dbReference>
<keyword evidence="3 10" id="KW-0028">Amino-acid biosynthesis</keyword>
<comment type="caution">
    <text evidence="12">The sequence shown here is derived from an EMBL/GenBank/DDBJ whole genome shotgun (WGS) entry which is preliminary data.</text>
</comment>
<evidence type="ECO:0000313" key="13">
    <source>
        <dbReference type="Proteomes" id="UP001598138"/>
    </source>
</evidence>
<keyword evidence="7 10" id="KW-0456">Lyase</keyword>
<dbReference type="PANTHER" id="PTHR42701">
    <property type="entry name" value="IMIDAZOLE GLYCEROL PHOSPHATE SYNTHASE SUBUNIT HISH"/>
    <property type="match status" value="1"/>
</dbReference>
<comment type="catalytic activity">
    <reaction evidence="9 10">
        <text>L-glutamine + H2O = L-glutamate + NH4(+)</text>
        <dbReference type="Rhea" id="RHEA:15889"/>
        <dbReference type="ChEBI" id="CHEBI:15377"/>
        <dbReference type="ChEBI" id="CHEBI:28938"/>
        <dbReference type="ChEBI" id="CHEBI:29985"/>
        <dbReference type="ChEBI" id="CHEBI:58359"/>
        <dbReference type="EC" id="3.5.1.2"/>
    </reaction>
</comment>
<evidence type="ECO:0000256" key="2">
    <source>
        <dbReference type="ARBA" id="ARBA00011152"/>
    </source>
</evidence>
<protein>
    <recommendedName>
        <fullName evidence="10">Imidazole glycerol phosphate synthase subunit HisH</fullName>
        <ecNumber evidence="10">4.3.2.10</ecNumber>
    </recommendedName>
    <alternativeName>
        <fullName evidence="10">IGP synthase glutaminase subunit</fullName>
        <ecNumber evidence="10">3.5.1.2</ecNumber>
    </alternativeName>
    <alternativeName>
        <fullName evidence="10">IGP synthase subunit HisH</fullName>
    </alternativeName>
    <alternativeName>
        <fullName evidence="10">ImGP synthase subunit HisH</fullName>
        <shortName evidence="10">IGPS subunit HisH</shortName>
    </alternativeName>
</protein>
<name>A0ABW6DEH1_9BACT</name>
<keyword evidence="5 10" id="KW-0315">Glutamine amidotransferase</keyword>
<comment type="pathway">
    <text evidence="1 10">Amino-acid biosynthesis; L-histidine biosynthesis; L-histidine from 5-phospho-alpha-D-ribose 1-diphosphate: step 5/9.</text>
</comment>
<feature type="active site" description="Nucleophile" evidence="10">
    <location>
        <position position="85"/>
    </location>
</feature>
<dbReference type="CDD" id="cd01748">
    <property type="entry name" value="GATase1_IGP_Synthase"/>
    <property type="match status" value="1"/>
</dbReference>
<evidence type="ECO:0000256" key="8">
    <source>
        <dbReference type="ARBA" id="ARBA00047838"/>
    </source>
</evidence>
<evidence type="ECO:0000256" key="6">
    <source>
        <dbReference type="ARBA" id="ARBA00023102"/>
    </source>
</evidence>
<dbReference type="EMBL" id="JBBKXZ010000002">
    <property type="protein sequence ID" value="MFD3394328.1"/>
    <property type="molecule type" value="Genomic_DNA"/>
</dbReference>
<dbReference type="NCBIfam" id="TIGR01855">
    <property type="entry name" value="IMP_synth_hisH"/>
    <property type="match status" value="1"/>
</dbReference>
<dbReference type="HAMAP" id="MF_00278">
    <property type="entry name" value="HisH"/>
    <property type="match status" value="1"/>
</dbReference>
<dbReference type="PIRSF" id="PIRSF000495">
    <property type="entry name" value="Amidotransf_hisH"/>
    <property type="match status" value="1"/>
</dbReference>
<sequence>MTINNKTICIVDYKLGNLFSVKQALENIGLHIIISSNPEEIKNSDALVLPGVGSFKDAMNNLDQLGLIDPIKSAINEGKPFLGICLGLQLLFSSSEEFGECTGLDIIKGKVKKFPNQTIDEIVYKVPQIAWNQIYEGKSLTWKKTPLGSTENAEYMYFVHSYYVQPEENVGLTYTTYGSCEYVSSILKENIFACQFHPEKSGEKGLEIYKRWAELNNIK</sequence>
<keyword evidence="4 10" id="KW-0378">Hydrolase</keyword>
<evidence type="ECO:0000313" key="12">
    <source>
        <dbReference type="EMBL" id="MFD3394328.1"/>
    </source>
</evidence>
<feature type="active site" evidence="10">
    <location>
        <position position="197"/>
    </location>
</feature>
<reference evidence="12 13" key="1">
    <citation type="submission" date="2024-03" db="EMBL/GenBank/DDBJ databases">
        <title>Aquirufa genome sequencing.</title>
        <authorList>
            <person name="Pitt A."/>
            <person name="Hahn M.W."/>
        </authorList>
    </citation>
    <scope>NUCLEOTIDE SEQUENCE [LARGE SCALE GENOMIC DNA]</scope>
    <source>
        <strain evidence="12 13">OSTEICH-129V</strain>
    </source>
</reference>
<dbReference type="InterPro" id="IPR010139">
    <property type="entry name" value="Imidazole-glycPsynth_HisH"/>
</dbReference>
<evidence type="ECO:0000256" key="1">
    <source>
        <dbReference type="ARBA" id="ARBA00005091"/>
    </source>
</evidence>
<dbReference type="Gene3D" id="3.40.50.880">
    <property type="match status" value="1"/>
</dbReference>
<dbReference type="InterPro" id="IPR017926">
    <property type="entry name" value="GATASE"/>
</dbReference>
<keyword evidence="13" id="KW-1185">Reference proteome</keyword>
<proteinExistence type="inferred from homology"/>
<dbReference type="GO" id="GO:0016829">
    <property type="term" value="F:lyase activity"/>
    <property type="evidence" value="ECO:0007669"/>
    <property type="project" value="UniProtKB-KW"/>
</dbReference>
<evidence type="ECO:0000256" key="9">
    <source>
        <dbReference type="ARBA" id="ARBA00049534"/>
    </source>
</evidence>
<feature type="domain" description="Glutamine amidotransferase" evidence="11">
    <location>
        <begin position="10"/>
        <end position="204"/>
    </location>
</feature>
<gene>
    <name evidence="10 12" type="primary">hisH</name>
    <name evidence="12" type="ORF">U0R10_06825</name>
</gene>
<comment type="function">
    <text evidence="10">IGPS catalyzes the conversion of PRFAR and glutamine to IGP, AICAR and glutamate. The HisH subunit catalyzes the hydrolysis of glutamine to glutamate and ammonia as part of the synthesis of IGP and AICAR. The resulting ammonia molecule is channeled to the active site of HisF.</text>
</comment>
<comment type="subunit">
    <text evidence="2 10">Heterodimer of HisH and HisF.</text>
</comment>
<dbReference type="RefSeq" id="WP_377983210.1">
    <property type="nucleotide sequence ID" value="NZ_JBBKXZ010000002.1"/>
</dbReference>
<dbReference type="PROSITE" id="PS51273">
    <property type="entry name" value="GATASE_TYPE_1"/>
    <property type="match status" value="1"/>
</dbReference>
<dbReference type="InterPro" id="IPR029062">
    <property type="entry name" value="Class_I_gatase-like"/>
</dbReference>
<feature type="active site" evidence="10">
    <location>
        <position position="199"/>
    </location>
</feature>
<dbReference type="SUPFAM" id="SSF52317">
    <property type="entry name" value="Class I glutamine amidotransferase-like"/>
    <property type="match status" value="1"/>
</dbReference>
<evidence type="ECO:0000256" key="4">
    <source>
        <dbReference type="ARBA" id="ARBA00022801"/>
    </source>
</evidence>
<accession>A0ABW6DEH1</accession>
<dbReference type="Proteomes" id="UP001598138">
    <property type="component" value="Unassembled WGS sequence"/>
</dbReference>
<dbReference type="EC" id="3.5.1.2" evidence="10"/>
<organism evidence="12 13">
    <name type="scientific">Aquirufa avitistagni</name>
    <dbReference type="NCBI Taxonomy" id="3104728"/>
    <lineage>
        <taxon>Bacteria</taxon>
        <taxon>Pseudomonadati</taxon>
        <taxon>Bacteroidota</taxon>
        <taxon>Cytophagia</taxon>
        <taxon>Cytophagales</taxon>
        <taxon>Flectobacillaceae</taxon>
        <taxon>Aquirufa</taxon>
    </lineage>
</organism>
<comment type="catalytic activity">
    <reaction evidence="8 10">
        <text>5-[(5-phospho-1-deoxy-D-ribulos-1-ylimino)methylamino]-1-(5-phospho-beta-D-ribosyl)imidazole-4-carboxamide + L-glutamine = D-erythro-1-(imidazol-4-yl)glycerol 3-phosphate + 5-amino-1-(5-phospho-beta-D-ribosyl)imidazole-4-carboxamide + L-glutamate + H(+)</text>
        <dbReference type="Rhea" id="RHEA:24793"/>
        <dbReference type="ChEBI" id="CHEBI:15378"/>
        <dbReference type="ChEBI" id="CHEBI:29985"/>
        <dbReference type="ChEBI" id="CHEBI:58278"/>
        <dbReference type="ChEBI" id="CHEBI:58359"/>
        <dbReference type="ChEBI" id="CHEBI:58475"/>
        <dbReference type="ChEBI" id="CHEBI:58525"/>
        <dbReference type="EC" id="4.3.2.10"/>
    </reaction>
</comment>
<evidence type="ECO:0000256" key="3">
    <source>
        <dbReference type="ARBA" id="ARBA00022605"/>
    </source>
</evidence>
<evidence type="ECO:0000256" key="7">
    <source>
        <dbReference type="ARBA" id="ARBA00023239"/>
    </source>
</evidence>
<evidence type="ECO:0000259" key="11">
    <source>
        <dbReference type="Pfam" id="PF00117"/>
    </source>
</evidence>
<dbReference type="Pfam" id="PF00117">
    <property type="entry name" value="GATase"/>
    <property type="match status" value="1"/>
</dbReference>
<evidence type="ECO:0000256" key="10">
    <source>
        <dbReference type="HAMAP-Rule" id="MF_00278"/>
    </source>
</evidence>
<keyword evidence="10" id="KW-0963">Cytoplasm</keyword>
<comment type="subcellular location">
    <subcellularLocation>
        <location evidence="10">Cytoplasm</location>
    </subcellularLocation>
</comment>
<keyword evidence="6 10" id="KW-0368">Histidine biosynthesis</keyword>
<evidence type="ECO:0000256" key="5">
    <source>
        <dbReference type="ARBA" id="ARBA00022962"/>
    </source>
</evidence>
<dbReference type="EC" id="4.3.2.10" evidence="10"/>